<reference evidence="1" key="1">
    <citation type="submission" date="2015-07" db="EMBL/GenBank/DDBJ databases">
        <title>MeaNS - Measles Nucleotide Surveillance Program.</title>
        <authorList>
            <person name="Tran T."/>
            <person name="Druce J."/>
        </authorList>
    </citation>
    <scope>NUCLEOTIDE SEQUENCE</scope>
    <source>
        <strain evidence="1">UCB-OBI-ISO-001</strain>
        <tissue evidence="1">Gonad</tissue>
    </source>
</reference>
<protein>
    <submittedName>
        <fullName evidence="1">Uncharacterized protein</fullName>
    </submittedName>
</protein>
<evidence type="ECO:0000313" key="1">
    <source>
        <dbReference type="EMBL" id="KOF88786.1"/>
    </source>
</evidence>
<organism evidence="1">
    <name type="scientific">Octopus bimaculoides</name>
    <name type="common">California two-spotted octopus</name>
    <dbReference type="NCBI Taxonomy" id="37653"/>
    <lineage>
        <taxon>Eukaryota</taxon>
        <taxon>Metazoa</taxon>
        <taxon>Spiralia</taxon>
        <taxon>Lophotrochozoa</taxon>
        <taxon>Mollusca</taxon>
        <taxon>Cephalopoda</taxon>
        <taxon>Coleoidea</taxon>
        <taxon>Octopodiformes</taxon>
        <taxon>Octopoda</taxon>
        <taxon>Incirrata</taxon>
        <taxon>Octopodidae</taxon>
        <taxon>Octopus</taxon>
    </lineage>
</organism>
<gene>
    <name evidence="1" type="ORF">OCBIM_22014259mg</name>
</gene>
<dbReference type="EMBL" id="KQ418108">
    <property type="protein sequence ID" value="KOF88785.1"/>
    <property type="molecule type" value="Genomic_DNA"/>
</dbReference>
<sequence>MCIGYSYNGISIFLAGMGHYKYQRSASRKLVVRATNREQADRFEIPSQPNVIEGQLWSSPTIQLSCPSISYFLTRSLSTTSLDLFSYGY</sequence>
<accession>A0A0L8HHT0</accession>
<dbReference type="EMBL" id="KQ418108">
    <property type="protein sequence ID" value="KOF88786.1"/>
    <property type="molecule type" value="Genomic_DNA"/>
</dbReference>
<name>A0A0L8HHT0_OCTBM</name>
<dbReference type="AlphaFoldDB" id="A0A0L8HHT0"/>
<proteinExistence type="predicted"/>